<dbReference type="GO" id="GO:0016020">
    <property type="term" value="C:membrane"/>
    <property type="evidence" value="ECO:0007669"/>
    <property type="project" value="InterPro"/>
</dbReference>
<dbReference type="SUPFAM" id="SSF51905">
    <property type="entry name" value="FAD/NAD(P)-binding domain"/>
    <property type="match status" value="1"/>
</dbReference>
<dbReference type="InterPro" id="IPR017941">
    <property type="entry name" value="Rieske_2Fe-2S"/>
</dbReference>
<dbReference type="InterPro" id="IPR006076">
    <property type="entry name" value="FAD-dep_OxRdtase"/>
</dbReference>
<dbReference type="Gene3D" id="3.50.50.60">
    <property type="entry name" value="FAD/NAD(P)-binding domain"/>
    <property type="match status" value="1"/>
</dbReference>
<keyword evidence="3" id="KW-0408">Iron</keyword>
<dbReference type="FunFam" id="2.102.10.10:FF:000014">
    <property type="entry name" value="Oxidoreductase, FAD dependent"/>
    <property type="match status" value="1"/>
</dbReference>
<evidence type="ECO:0000256" key="3">
    <source>
        <dbReference type="ARBA" id="ARBA00023004"/>
    </source>
</evidence>
<dbReference type="RefSeq" id="WP_176166066.1">
    <property type="nucleotide sequence ID" value="NZ_CP054929.1"/>
</dbReference>
<dbReference type="Proteomes" id="UP000509303">
    <property type="component" value="Chromosome"/>
</dbReference>
<feature type="domain" description="Rieske" evidence="7">
    <location>
        <begin position="429"/>
        <end position="514"/>
    </location>
</feature>
<evidence type="ECO:0000256" key="5">
    <source>
        <dbReference type="ARBA" id="ARBA00023157"/>
    </source>
</evidence>
<evidence type="ECO:0000256" key="4">
    <source>
        <dbReference type="ARBA" id="ARBA00023014"/>
    </source>
</evidence>
<sequence length="537" mass="56945">MTPLPGTDASYWMASTPDTDYPGAPEEVSADVAVIGGGMAGLCTAWELVRRGRSVVVLEAGRVAAGVTGHTTAKVSALHTLRYASLRDTQGRRAAAQYATSQQEAVRGIERLAVELGVDCQWERADAYTYATDPGRVGTLRAEATAAADAGLDATFVTETDLPFPVAGAVRVGGQAQFHPRRFLLALAAGIVARGGRVYERSRVTGLHDGSPCRVTTEDGAVVRARHVVVATHYPVFDRALMFARLETTRELVLAATLPAEQAPRGTYITPDEGTRSVRTAPWPDGRRLLIVTGEKFTPGTGDGNEGAPDAASERFRRLADWLRQHFPAAEITHRWAAQDNTSTDGLPYIGPFHPGTRNVYVATGFGGWGMSSGALAGTLLADLICGERPEHAALYDPRRLHPLREAGPLLSQQATVARHFVGDRLRLASADDVAAVAPGTGALVRVGAGRCAVYRAQDGTVHAVSARCTHLGCLVRFNDAEHTWECPCHGSRFAVDGSVLQGPAVRPLEPRQVPGAPGADASETDGADGPEEGGRF</sequence>
<dbReference type="Gene3D" id="3.30.9.10">
    <property type="entry name" value="D-Amino Acid Oxidase, subunit A, domain 2"/>
    <property type="match status" value="1"/>
</dbReference>
<dbReference type="GO" id="GO:0004497">
    <property type="term" value="F:monooxygenase activity"/>
    <property type="evidence" value="ECO:0007669"/>
    <property type="project" value="UniProtKB-ARBA"/>
</dbReference>
<dbReference type="PRINTS" id="PR00162">
    <property type="entry name" value="RIESKE"/>
</dbReference>
<evidence type="ECO:0000313" key="8">
    <source>
        <dbReference type="EMBL" id="QKW54425.1"/>
    </source>
</evidence>
<keyword evidence="2" id="KW-0479">Metal-binding</keyword>
<dbReference type="InterPro" id="IPR036922">
    <property type="entry name" value="Rieske_2Fe-2S_sf"/>
</dbReference>
<dbReference type="PANTHER" id="PTHR13847">
    <property type="entry name" value="SARCOSINE DEHYDROGENASE-RELATED"/>
    <property type="match status" value="1"/>
</dbReference>
<dbReference type="InterPro" id="IPR036188">
    <property type="entry name" value="FAD/NAD-bd_sf"/>
</dbReference>
<dbReference type="Pfam" id="PF00355">
    <property type="entry name" value="Rieske"/>
    <property type="match status" value="1"/>
</dbReference>
<dbReference type="Pfam" id="PF01266">
    <property type="entry name" value="DAO"/>
    <property type="match status" value="1"/>
</dbReference>
<gene>
    <name evidence="8" type="ORF">HUT08_11025</name>
</gene>
<feature type="region of interest" description="Disordered" evidence="6">
    <location>
        <begin position="506"/>
        <end position="537"/>
    </location>
</feature>
<evidence type="ECO:0000313" key="9">
    <source>
        <dbReference type="Proteomes" id="UP000509303"/>
    </source>
</evidence>
<evidence type="ECO:0000259" key="7">
    <source>
        <dbReference type="PROSITE" id="PS51296"/>
    </source>
</evidence>
<keyword evidence="1" id="KW-0001">2Fe-2S</keyword>
<reference evidence="8 9" key="1">
    <citation type="submission" date="2020-06" db="EMBL/GenBank/DDBJ databases">
        <title>Genome mining for natural products.</title>
        <authorList>
            <person name="Zhang B."/>
            <person name="Shi J."/>
            <person name="Ge H."/>
        </authorList>
    </citation>
    <scope>NUCLEOTIDE SEQUENCE [LARGE SCALE GENOMIC DNA]</scope>
    <source>
        <strain evidence="8 9">NA00687</strain>
    </source>
</reference>
<dbReference type="GO" id="GO:0051537">
    <property type="term" value="F:2 iron, 2 sulfur cluster binding"/>
    <property type="evidence" value="ECO:0007669"/>
    <property type="project" value="UniProtKB-KW"/>
</dbReference>
<dbReference type="AlphaFoldDB" id="A0A7H8NJ65"/>
<accession>A0A7H8NJ65</accession>
<evidence type="ECO:0000256" key="1">
    <source>
        <dbReference type="ARBA" id="ARBA00022714"/>
    </source>
</evidence>
<keyword evidence="4" id="KW-0411">Iron-sulfur</keyword>
<evidence type="ECO:0000256" key="6">
    <source>
        <dbReference type="SAM" id="MobiDB-lite"/>
    </source>
</evidence>
<dbReference type="Gene3D" id="2.102.10.10">
    <property type="entry name" value="Rieske [2Fe-2S] iron-sulphur domain"/>
    <property type="match status" value="1"/>
</dbReference>
<dbReference type="PROSITE" id="PS51296">
    <property type="entry name" value="RIESKE"/>
    <property type="match status" value="1"/>
</dbReference>
<name>A0A7H8NJ65_9ACTN</name>
<dbReference type="EMBL" id="CP054929">
    <property type="protein sequence ID" value="QKW54425.1"/>
    <property type="molecule type" value="Genomic_DNA"/>
</dbReference>
<keyword evidence="9" id="KW-1185">Reference proteome</keyword>
<dbReference type="GO" id="GO:0016705">
    <property type="term" value="F:oxidoreductase activity, acting on paired donors, with incorporation or reduction of molecular oxygen"/>
    <property type="evidence" value="ECO:0007669"/>
    <property type="project" value="UniProtKB-ARBA"/>
</dbReference>
<keyword evidence="5" id="KW-1015">Disulfide bond</keyword>
<feature type="compositionally biased region" description="Acidic residues" evidence="6">
    <location>
        <begin position="523"/>
        <end position="537"/>
    </location>
</feature>
<proteinExistence type="predicted"/>
<protein>
    <submittedName>
        <fullName evidence="8">FAD-dependent oxidoreductase</fullName>
    </submittedName>
</protein>
<dbReference type="InterPro" id="IPR005805">
    <property type="entry name" value="Rieske_Fe-S_prot_C"/>
</dbReference>
<dbReference type="GO" id="GO:0005737">
    <property type="term" value="C:cytoplasm"/>
    <property type="evidence" value="ECO:0007669"/>
    <property type="project" value="TreeGrafter"/>
</dbReference>
<organism evidence="8 9">
    <name type="scientific">Streptomyces buecherae</name>
    <dbReference type="NCBI Taxonomy" id="2763006"/>
    <lineage>
        <taxon>Bacteria</taxon>
        <taxon>Bacillati</taxon>
        <taxon>Actinomycetota</taxon>
        <taxon>Actinomycetes</taxon>
        <taxon>Kitasatosporales</taxon>
        <taxon>Streptomycetaceae</taxon>
        <taxon>Streptomyces</taxon>
    </lineage>
</organism>
<dbReference type="GO" id="GO:0046872">
    <property type="term" value="F:metal ion binding"/>
    <property type="evidence" value="ECO:0007669"/>
    <property type="project" value="UniProtKB-KW"/>
</dbReference>
<evidence type="ECO:0000256" key="2">
    <source>
        <dbReference type="ARBA" id="ARBA00022723"/>
    </source>
</evidence>
<dbReference type="PANTHER" id="PTHR13847:SF274">
    <property type="entry name" value="RIESKE 2FE-2S IRON-SULFUR PROTEIN YHFW-RELATED"/>
    <property type="match status" value="1"/>
</dbReference>
<dbReference type="SUPFAM" id="SSF50022">
    <property type="entry name" value="ISP domain"/>
    <property type="match status" value="1"/>
</dbReference>